<dbReference type="Gene3D" id="3.20.20.140">
    <property type="entry name" value="Metal-dependent hydrolases"/>
    <property type="match status" value="1"/>
</dbReference>
<dbReference type="EMBL" id="JABFCT010000004">
    <property type="protein sequence ID" value="KAF5876120.1"/>
    <property type="molecule type" value="Genomic_DNA"/>
</dbReference>
<dbReference type="PANTHER" id="PTHR11409">
    <property type="entry name" value="ADENOSINE DEAMINASE"/>
    <property type="match status" value="1"/>
</dbReference>
<dbReference type="AlphaFoldDB" id="A0A8H6ELB0"/>
<dbReference type="Proteomes" id="UP000531561">
    <property type="component" value="Unassembled WGS sequence"/>
</dbReference>
<protein>
    <submittedName>
        <fullName evidence="6">Putative adenosine deaminase protein</fullName>
    </submittedName>
</protein>
<feature type="compositionally biased region" description="Polar residues" evidence="4">
    <location>
        <begin position="815"/>
        <end position="827"/>
    </location>
</feature>
<dbReference type="PANTHER" id="PTHR11409:SF39">
    <property type="entry name" value="ADENOSINE DEAMINASE 2"/>
    <property type="match status" value="1"/>
</dbReference>
<dbReference type="InterPro" id="IPR001365">
    <property type="entry name" value="A_deaminase_dom"/>
</dbReference>
<name>A0A8H6ELB0_9HELO</name>
<dbReference type="GO" id="GO:0046103">
    <property type="term" value="P:inosine biosynthetic process"/>
    <property type="evidence" value="ECO:0007669"/>
    <property type="project" value="TreeGrafter"/>
</dbReference>
<keyword evidence="2" id="KW-0479">Metal-binding</keyword>
<feature type="compositionally biased region" description="Basic and acidic residues" evidence="4">
    <location>
        <begin position="780"/>
        <end position="793"/>
    </location>
</feature>
<evidence type="ECO:0000256" key="1">
    <source>
        <dbReference type="ARBA" id="ARBA00001947"/>
    </source>
</evidence>
<keyword evidence="7" id="KW-1185">Reference proteome</keyword>
<dbReference type="Pfam" id="PF00962">
    <property type="entry name" value="A_deaminase"/>
    <property type="match status" value="1"/>
</dbReference>
<reference evidence="6 7" key="1">
    <citation type="journal article" date="2020" name="Phytopathology">
        <title>A high-quality genome resource of Botrytis fragariae, a new and rapidly spreading fungal pathogen causing strawberry gray mold in the U.S.A.</title>
        <authorList>
            <person name="Wu Y."/>
            <person name="Saski C.A."/>
            <person name="Schnabel G."/>
            <person name="Xiao S."/>
            <person name="Hu M."/>
        </authorList>
    </citation>
    <scope>NUCLEOTIDE SEQUENCE [LARGE SCALE GENOMIC DNA]</scope>
    <source>
        <strain evidence="6 7">BVB16</strain>
    </source>
</reference>
<feature type="region of interest" description="Disordered" evidence="4">
    <location>
        <begin position="780"/>
        <end position="864"/>
    </location>
</feature>
<dbReference type="SUPFAM" id="SSF51556">
    <property type="entry name" value="Metallo-dependent hydrolases"/>
    <property type="match status" value="1"/>
</dbReference>
<feature type="region of interest" description="Disordered" evidence="4">
    <location>
        <begin position="739"/>
        <end position="758"/>
    </location>
</feature>
<dbReference type="RefSeq" id="XP_037195066.1">
    <property type="nucleotide sequence ID" value="XM_037332938.1"/>
</dbReference>
<organism evidence="6 7">
    <name type="scientific">Botrytis fragariae</name>
    <dbReference type="NCBI Taxonomy" id="1964551"/>
    <lineage>
        <taxon>Eukaryota</taxon>
        <taxon>Fungi</taxon>
        <taxon>Dikarya</taxon>
        <taxon>Ascomycota</taxon>
        <taxon>Pezizomycotina</taxon>
        <taxon>Leotiomycetes</taxon>
        <taxon>Helotiales</taxon>
        <taxon>Sclerotiniaceae</taxon>
        <taxon>Botrytis</taxon>
    </lineage>
</organism>
<keyword evidence="3" id="KW-0378">Hydrolase</keyword>
<evidence type="ECO:0000259" key="5">
    <source>
        <dbReference type="Pfam" id="PF00962"/>
    </source>
</evidence>
<dbReference type="InterPro" id="IPR006330">
    <property type="entry name" value="Ado/ade_deaminase"/>
</dbReference>
<evidence type="ECO:0000313" key="6">
    <source>
        <dbReference type="EMBL" id="KAF5876120.1"/>
    </source>
</evidence>
<dbReference type="GeneID" id="59256630"/>
<dbReference type="GO" id="GO:0006154">
    <property type="term" value="P:adenosine catabolic process"/>
    <property type="evidence" value="ECO:0007669"/>
    <property type="project" value="TreeGrafter"/>
</dbReference>
<feature type="compositionally biased region" description="Polar residues" evidence="4">
    <location>
        <begin position="739"/>
        <end position="754"/>
    </location>
</feature>
<evidence type="ECO:0000256" key="3">
    <source>
        <dbReference type="ARBA" id="ARBA00022801"/>
    </source>
</evidence>
<evidence type="ECO:0000313" key="7">
    <source>
        <dbReference type="Proteomes" id="UP000531561"/>
    </source>
</evidence>
<evidence type="ECO:0000256" key="4">
    <source>
        <dbReference type="SAM" id="MobiDB-lite"/>
    </source>
</evidence>
<accession>A0A8H6ELB0</accession>
<proteinExistence type="predicted"/>
<evidence type="ECO:0000256" key="2">
    <source>
        <dbReference type="ARBA" id="ARBA00022723"/>
    </source>
</evidence>
<sequence length="864" mass="99211">MENSAKLNEYASNRAKLVANEQKYRGDYDFVKSLSPTAQAANTIVSRIQQFNRQVLFDPVGSMSRLRSDSGFPRIKESIARTALLEIMKKLPKGAILHAHHAACVSIDFIIDKMIETPGMYISASRPLDEWWAKREKRIKIKFTYSSSQPRQTRSSVNNLWDPDYVPNSLVPVSLAASTYSDYPSSMNYDKYHIAPGFERQPLQGKSYFITWLKIRLTKAESQRIDVSGGINEACDTFQSGRKLLNTIIHNEPVFRPFLKQLFEGLDEDNVKWIEIRIIFKVDFQLECSDTPSGEIEMARVIWEEREKFAITMKKKNKDWWGLRIIWTGLRLWKDEEIKADMETCMRVKERYPDLISGYDLEGQERLGRTLEDLIPVCLWFKQQCESRNLNIPFFLHAGECLSNGDVNDHNLYDAILLGTRRIGHGYSLPKHPLLEKICKERQIMIESCPLSAESLRSTNSANAHTLPMLLAKGVSASLNCDDPFLLGQEMIGVSMEFFMCIWSWDNLDLGGLGHLAQNSVRWSQFEDQTDEDWQSGIRSGENSRKGLKAQRMREWKKDWEEFCAWVLERYGEPWGNEDAFKAALEERAELVEQNMADEGAVEKELDKIAARFKEKEESIRGWREKEIKKRKFITRAKELMAEEKLQKNMSKGLKNPPDNSKDGVEEATKEVMWAVIVDIIHTIQFPKQYFKIENLSFDTSKANSGNDIIRFRRWIHPSEFLLSGTMDAQDVSVPPSLILQQSSNEKPASTPSENALKKRGRPLKIVLLITSTSETIYETEHSEAQDGGEHVPMRAGSTIAPANSTRRSGRSRKVTLSYQEQLQSDGEQPVAKRHKKRNVTYDDDDDQDPSNRIVPPAERDCTY</sequence>
<dbReference type="GO" id="GO:0004000">
    <property type="term" value="F:adenosine deaminase activity"/>
    <property type="evidence" value="ECO:0007669"/>
    <property type="project" value="TreeGrafter"/>
</dbReference>
<dbReference type="InterPro" id="IPR032466">
    <property type="entry name" value="Metal_Hydrolase"/>
</dbReference>
<gene>
    <name evidence="6" type="ORF">Bfra_002520</name>
</gene>
<dbReference type="OrthoDB" id="7202371at2759"/>
<comment type="caution">
    <text evidence="6">The sequence shown here is derived from an EMBL/GenBank/DDBJ whole genome shotgun (WGS) entry which is preliminary data.</text>
</comment>
<comment type="cofactor">
    <cofactor evidence="1">
        <name>Zn(2+)</name>
        <dbReference type="ChEBI" id="CHEBI:29105"/>
    </cofactor>
</comment>
<dbReference type="GO" id="GO:0046872">
    <property type="term" value="F:metal ion binding"/>
    <property type="evidence" value="ECO:0007669"/>
    <property type="project" value="UniProtKB-KW"/>
</dbReference>
<feature type="domain" description="Adenosine deaminase" evidence="5">
    <location>
        <begin position="261"/>
        <end position="531"/>
    </location>
</feature>